<organism evidence="1 2">
    <name type="scientific">Adiantum capillus-veneris</name>
    <name type="common">Maidenhair fern</name>
    <dbReference type="NCBI Taxonomy" id="13818"/>
    <lineage>
        <taxon>Eukaryota</taxon>
        <taxon>Viridiplantae</taxon>
        <taxon>Streptophyta</taxon>
        <taxon>Embryophyta</taxon>
        <taxon>Tracheophyta</taxon>
        <taxon>Polypodiopsida</taxon>
        <taxon>Polypodiidae</taxon>
        <taxon>Polypodiales</taxon>
        <taxon>Pteridineae</taxon>
        <taxon>Pteridaceae</taxon>
        <taxon>Vittarioideae</taxon>
        <taxon>Adiantum</taxon>
    </lineage>
</organism>
<reference evidence="1" key="1">
    <citation type="submission" date="2021-01" db="EMBL/GenBank/DDBJ databases">
        <title>Adiantum capillus-veneris genome.</title>
        <authorList>
            <person name="Fang Y."/>
            <person name="Liao Q."/>
        </authorList>
    </citation>
    <scope>NUCLEOTIDE SEQUENCE</scope>
    <source>
        <strain evidence="1">H3</strain>
        <tissue evidence="1">Leaf</tissue>
    </source>
</reference>
<comment type="caution">
    <text evidence="1">The sequence shown here is derived from an EMBL/GenBank/DDBJ whole genome shotgun (WGS) entry which is preliminary data.</text>
</comment>
<dbReference type="Proteomes" id="UP000886520">
    <property type="component" value="Chromosome 19"/>
</dbReference>
<sequence>MRMCTRVIHGILHQASSAREWKMERRSLYCGAAGGLSSLYFCCNTKYTKRGNMTRNKMTNEGARWKQQGMVHPIFYGGRTNSAGEQYSWLTLRTGGVSNSDVPAADASQYIYDSGHNQQHHPPICVSAVPFSISPSLAT</sequence>
<accession>A0A9D4UBQ6</accession>
<dbReference type="AlphaFoldDB" id="A0A9D4UBQ6"/>
<gene>
    <name evidence="1" type="ORF">GOP47_0019793</name>
</gene>
<proteinExistence type="predicted"/>
<evidence type="ECO:0000313" key="1">
    <source>
        <dbReference type="EMBL" id="KAI5065098.1"/>
    </source>
</evidence>
<name>A0A9D4UBQ6_ADICA</name>
<keyword evidence="2" id="KW-1185">Reference proteome</keyword>
<dbReference type="EMBL" id="JABFUD020000019">
    <property type="protein sequence ID" value="KAI5065098.1"/>
    <property type="molecule type" value="Genomic_DNA"/>
</dbReference>
<protein>
    <submittedName>
        <fullName evidence="1">Uncharacterized protein</fullName>
    </submittedName>
</protein>
<evidence type="ECO:0000313" key="2">
    <source>
        <dbReference type="Proteomes" id="UP000886520"/>
    </source>
</evidence>